<evidence type="ECO:0000313" key="3">
    <source>
        <dbReference type="Proteomes" id="UP000636479"/>
    </source>
</evidence>
<accession>A0A8H6VZF1</accession>
<sequence length="1008" mass="113497">MDSPLSLNDKKLDALNAAHARIESLEVAADFLSVFLTDAFLKAEVPVDEQLTAVTSCRNILSTNPKLYSKIQRARLAGDSDARFAAIASSLPALVSSNARLILDKFRTDIQTAEILDLWEPRKQTEYKDEGILAFLESLRLSHRYDSLSIILHDLGGFSNDPILSARVSDIFSPTNKFLVNASGTGKTRLCYEGLCTKWGFYVCVHNDEGRLGSFDVERLMRKCQEDFLLRIKSDEYDKKVEHLAVSFRAILLARLLLFLVFLEAEDVAEVQGSHDHLKKRWLTMQLNPTNINTPPAITDPFERLAYNLVKHDSLYLSQNIAIALDKIHQIIGEPLFLVVDEASYAVDKFSDKLKGASLLQILLAEWTERAGKHGIIICAGIKIPQERFKDGPGSDFDWTSDTGGFDDPAQQERYVAQFLPPSLRDSPAGHFLVARTWRWLRGRHRLTATFMAILLSEGLSQPHKRLDGYIEHAISFRPVDAVDFLEAEGDAPSWPGGFHPIKASDMSEEEKDLFRKILFRYLATHQTSPALAIDQVALMYYDWARFGDTRMTEIVLDEPMPLLGIARTLFPYPTESRPGEPNENPATFIRSLRRNIPQTSESLAHCLVFYLTQALGKGKRLNQIFSSLSGPPEWTQQPAELVRFHRTDSDEIAWSPVARGDFQSFRPLAYQATSVEDTLAWMEHRVGTAFCLPHSSNVNLVFVIRIADGSFVWVILKAVVNEEPIQPSNLLAMLSSLQPNALLQEIDDITQTRLQLAYDSLPKTGGCKILRALCAFPVEIPVFEADQTPGFDQGLETTDVAIINISALESRSYQVMQLSFFDAIVAGVLAGNKRKSRWENDDEKTLWTSRKRLKLEYLNGREQRLLIWPQVWWDGPIVPEPEDLEAVEATHTQARRPPMRRNKGKNKKTEGSTVERTRTDGAYKLSTKNTKTTQSKRSRPPTDQTVAPRGRSRRTTADVDGPSEPSAESSKNPRTKRKAPLVDEPEVVTIDLDKTPAQNTRSRSKKV</sequence>
<organism evidence="2 3">
    <name type="scientific">Mycena indigotica</name>
    <dbReference type="NCBI Taxonomy" id="2126181"/>
    <lineage>
        <taxon>Eukaryota</taxon>
        <taxon>Fungi</taxon>
        <taxon>Dikarya</taxon>
        <taxon>Basidiomycota</taxon>
        <taxon>Agaricomycotina</taxon>
        <taxon>Agaricomycetes</taxon>
        <taxon>Agaricomycetidae</taxon>
        <taxon>Agaricales</taxon>
        <taxon>Marasmiineae</taxon>
        <taxon>Mycenaceae</taxon>
        <taxon>Mycena</taxon>
    </lineage>
</organism>
<proteinExistence type="predicted"/>
<evidence type="ECO:0000313" key="2">
    <source>
        <dbReference type="EMBL" id="KAF7299387.1"/>
    </source>
</evidence>
<comment type="caution">
    <text evidence="2">The sequence shown here is derived from an EMBL/GenBank/DDBJ whole genome shotgun (WGS) entry which is preliminary data.</text>
</comment>
<dbReference type="EMBL" id="JACAZF010000007">
    <property type="protein sequence ID" value="KAF7299387.1"/>
    <property type="molecule type" value="Genomic_DNA"/>
</dbReference>
<dbReference type="OrthoDB" id="2393824at2759"/>
<reference evidence="2" key="1">
    <citation type="submission" date="2020-05" db="EMBL/GenBank/DDBJ databases">
        <title>Mycena genomes resolve the evolution of fungal bioluminescence.</title>
        <authorList>
            <person name="Tsai I.J."/>
        </authorList>
    </citation>
    <scope>NUCLEOTIDE SEQUENCE</scope>
    <source>
        <strain evidence="2">171206Taipei</strain>
    </source>
</reference>
<dbReference type="Proteomes" id="UP000636479">
    <property type="component" value="Unassembled WGS sequence"/>
</dbReference>
<dbReference type="AlphaFoldDB" id="A0A8H6VZF1"/>
<evidence type="ECO:0000256" key="1">
    <source>
        <dbReference type="SAM" id="MobiDB-lite"/>
    </source>
</evidence>
<feature type="region of interest" description="Disordered" evidence="1">
    <location>
        <begin position="890"/>
        <end position="1008"/>
    </location>
</feature>
<protein>
    <submittedName>
        <fullName evidence="2">Uncharacterized protein</fullName>
    </submittedName>
</protein>
<gene>
    <name evidence="2" type="ORF">MIND_00888000</name>
</gene>
<dbReference type="GeneID" id="59348049"/>
<name>A0A8H6VZF1_9AGAR</name>
<feature type="compositionally biased region" description="Basic residues" evidence="1">
    <location>
        <begin position="894"/>
        <end position="907"/>
    </location>
</feature>
<feature type="compositionally biased region" description="Basic and acidic residues" evidence="1">
    <location>
        <begin position="908"/>
        <end position="922"/>
    </location>
</feature>
<dbReference type="RefSeq" id="XP_037218775.1">
    <property type="nucleotide sequence ID" value="XM_037365533.1"/>
</dbReference>
<keyword evidence="3" id="KW-1185">Reference proteome</keyword>